<feature type="transmembrane region" description="Helical" evidence="1">
    <location>
        <begin position="75"/>
        <end position="96"/>
    </location>
</feature>
<sequence>MSNLSQSVADKINKEQIKQKPVWIFVIQKIFWTILLVLSVVFGGVSVAIIGFLLVEQDWVELQPELANRITPVLLAIPYLWLIIFTGLIFLSWYYFKHLGRCYRQPMFKVAAWVLSLSLVIGLGLLTLGWGERVNNYLASAVPIYSRNFDTRHHVWQRPLAGYISGQIIQLGSNQLRLAALDNKIWLVRLNGDTKIDALAILDLGGQVRVIGYQLAPFDFLAKEIKDWDCVCGGYCERCGGHCAGCEISCQIKESGCGQRKR</sequence>
<evidence type="ECO:0000256" key="1">
    <source>
        <dbReference type="SAM" id="Phobius"/>
    </source>
</evidence>
<feature type="transmembrane region" description="Helical" evidence="1">
    <location>
        <begin position="108"/>
        <end position="130"/>
    </location>
</feature>
<dbReference type="AlphaFoldDB" id="A0A2M6WSQ5"/>
<reference evidence="3" key="1">
    <citation type="submission" date="2017-09" db="EMBL/GenBank/DDBJ databases">
        <title>Depth-based differentiation of microbial function through sediment-hosted aquifers and enrichment of novel symbionts in the deep terrestrial subsurface.</title>
        <authorList>
            <person name="Probst A.J."/>
            <person name="Ladd B."/>
            <person name="Jarett J.K."/>
            <person name="Geller-Mcgrath D.E."/>
            <person name="Sieber C.M.K."/>
            <person name="Emerson J.B."/>
            <person name="Anantharaman K."/>
            <person name="Thomas B.C."/>
            <person name="Malmstrom R."/>
            <person name="Stieglmeier M."/>
            <person name="Klingl A."/>
            <person name="Woyke T."/>
            <person name="Ryan C.M."/>
            <person name="Banfield J.F."/>
        </authorList>
    </citation>
    <scope>NUCLEOTIDE SEQUENCE [LARGE SCALE GENOMIC DNA]</scope>
</reference>
<organism evidence="2 3">
    <name type="scientific">Candidatus Falkowbacteria bacterium CG10_big_fil_rev_8_21_14_0_10_37_14</name>
    <dbReference type="NCBI Taxonomy" id="1974561"/>
    <lineage>
        <taxon>Bacteria</taxon>
        <taxon>Candidatus Falkowiibacteriota</taxon>
    </lineage>
</organism>
<evidence type="ECO:0000313" key="2">
    <source>
        <dbReference type="EMBL" id="PIT95736.1"/>
    </source>
</evidence>
<keyword evidence="1" id="KW-0812">Transmembrane</keyword>
<proteinExistence type="predicted"/>
<accession>A0A2M6WSQ5</accession>
<comment type="caution">
    <text evidence="2">The sequence shown here is derived from an EMBL/GenBank/DDBJ whole genome shotgun (WGS) entry which is preliminary data.</text>
</comment>
<gene>
    <name evidence="2" type="ORF">COT94_04070</name>
</gene>
<dbReference type="EMBL" id="PFAM01000023">
    <property type="protein sequence ID" value="PIT95736.1"/>
    <property type="molecule type" value="Genomic_DNA"/>
</dbReference>
<evidence type="ECO:0000313" key="3">
    <source>
        <dbReference type="Proteomes" id="UP000228533"/>
    </source>
</evidence>
<feature type="transmembrane region" description="Helical" evidence="1">
    <location>
        <begin position="30"/>
        <end position="55"/>
    </location>
</feature>
<dbReference type="Proteomes" id="UP000228533">
    <property type="component" value="Unassembled WGS sequence"/>
</dbReference>
<keyword evidence="1" id="KW-1133">Transmembrane helix</keyword>
<protein>
    <submittedName>
        <fullName evidence="2">Uncharacterized protein</fullName>
    </submittedName>
</protein>
<name>A0A2M6WSQ5_9BACT</name>
<keyword evidence="1" id="KW-0472">Membrane</keyword>